<dbReference type="AlphaFoldDB" id="A0A7W6LUT6"/>
<dbReference type="EMBL" id="JACIEU010000022">
    <property type="protein sequence ID" value="MBB4150557.1"/>
    <property type="molecule type" value="Genomic_DNA"/>
</dbReference>
<keyword evidence="2" id="KW-1185">Reference proteome</keyword>
<proteinExistence type="predicted"/>
<name>A0A7W6LUT6_9SPHN</name>
<dbReference type="RefSeq" id="WP_188083901.1">
    <property type="nucleotide sequence ID" value="NZ_JACIEU010000022.1"/>
</dbReference>
<evidence type="ECO:0000313" key="1">
    <source>
        <dbReference type="EMBL" id="MBB4150557.1"/>
    </source>
</evidence>
<dbReference type="Proteomes" id="UP000590524">
    <property type="component" value="Unassembled WGS sequence"/>
</dbReference>
<accession>A0A7W6LUT6</accession>
<evidence type="ECO:0000313" key="2">
    <source>
        <dbReference type="Proteomes" id="UP000590524"/>
    </source>
</evidence>
<gene>
    <name evidence="1" type="ORF">GGQ90_004364</name>
</gene>
<comment type="caution">
    <text evidence="1">The sequence shown here is derived from an EMBL/GenBank/DDBJ whole genome shotgun (WGS) entry which is preliminary data.</text>
</comment>
<reference evidence="1 2" key="1">
    <citation type="submission" date="2020-08" db="EMBL/GenBank/DDBJ databases">
        <title>Genomic Encyclopedia of Type Strains, Phase IV (KMG-IV): sequencing the most valuable type-strain genomes for metagenomic binning, comparative biology and taxonomic classification.</title>
        <authorList>
            <person name="Goeker M."/>
        </authorList>
    </citation>
    <scope>NUCLEOTIDE SEQUENCE [LARGE SCALE GENOMIC DNA]</scope>
    <source>
        <strain evidence="1 2">DSM 19371</strain>
    </source>
</reference>
<sequence length="94" mass="10007">MFPYFAIVSEPLLIVAAAAIESYSHCQCYCEWLSIFAVDFSRGDGAGKDGTRAASEAEGRGKPALVTPGLSVRGNVPIAFHRMATWTLGGLRGD</sequence>
<protein>
    <submittedName>
        <fullName evidence="1">Uncharacterized protein</fullName>
    </submittedName>
</protein>
<organism evidence="1 2">
    <name type="scientific">Sphingobium scionense</name>
    <dbReference type="NCBI Taxonomy" id="1404341"/>
    <lineage>
        <taxon>Bacteria</taxon>
        <taxon>Pseudomonadati</taxon>
        <taxon>Pseudomonadota</taxon>
        <taxon>Alphaproteobacteria</taxon>
        <taxon>Sphingomonadales</taxon>
        <taxon>Sphingomonadaceae</taxon>
        <taxon>Sphingobium</taxon>
    </lineage>
</organism>